<dbReference type="InterPro" id="IPR050922">
    <property type="entry name" value="LytR/CpsA/Psr_CW_biosynth"/>
</dbReference>
<name>A0A7G9R315_9MICO</name>
<keyword evidence="3" id="KW-1133">Transmembrane helix</keyword>
<keyword evidence="3" id="KW-0472">Membrane</keyword>
<gene>
    <name evidence="5" type="ORF">H9L10_02620</name>
</gene>
<reference evidence="5 6" key="1">
    <citation type="submission" date="2020-08" db="EMBL/GenBank/DDBJ databases">
        <title>Genome sequence of Phycicoccus endophyticus JCM 31784T.</title>
        <authorList>
            <person name="Hyun D.-W."/>
            <person name="Bae J.-W."/>
        </authorList>
    </citation>
    <scope>NUCLEOTIDE SEQUENCE [LARGE SCALE GENOMIC DNA]</scope>
    <source>
        <strain evidence="5 6">JCM 31784</strain>
    </source>
</reference>
<dbReference type="RefSeq" id="WP_166103371.1">
    <property type="nucleotide sequence ID" value="NZ_BMMY01000002.1"/>
</dbReference>
<evidence type="ECO:0000313" key="5">
    <source>
        <dbReference type="EMBL" id="QNN49990.1"/>
    </source>
</evidence>
<evidence type="ECO:0000256" key="1">
    <source>
        <dbReference type="ARBA" id="ARBA00006068"/>
    </source>
</evidence>
<dbReference type="Pfam" id="PF03816">
    <property type="entry name" value="LytR_cpsA_psr"/>
    <property type="match status" value="1"/>
</dbReference>
<dbReference type="AlphaFoldDB" id="A0A7G9R315"/>
<feature type="transmembrane region" description="Helical" evidence="3">
    <location>
        <begin position="35"/>
        <end position="53"/>
    </location>
</feature>
<accession>A0A7G9R315</accession>
<feature type="region of interest" description="Disordered" evidence="2">
    <location>
        <begin position="445"/>
        <end position="519"/>
    </location>
</feature>
<dbReference type="InterPro" id="IPR004474">
    <property type="entry name" value="LytR_CpsA_psr"/>
</dbReference>
<evidence type="ECO:0000256" key="3">
    <source>
        <dbReference type="SAM" id="Phobius"/>
    </source>
</evidence>
<dbReference type="PANTHER" id="PTHR33392:SF6">
    <property type="entry name" value="POLYISOPRENYL-TEICHOIC ACID--PEPTIDOGLYCAN TEICHOIC ACID TRANSFERASE TAGU"/>
    <property type="match status" value="1"/>
</dbReference>
<dbReference type="NCBIfam" id="TIGR00350">
    <property type="entry name" value="lytR_cpsA_psr"/>
    <property type="match status" value="1"/>
</dbReference>
<sequence length="519" mass="54645">MGPQRGALLERGQAQGPIRIDTRDAGVRRRGRRRAVTLLLLTAVLPGAGHLAAGSRRVGRVALRVWAGVVAGALLLGMLALADRHAALSLLSHTWALALLQLLLLALAALWAGLLVDAWRLGRPHTLPLRDRRGLVGLLVGLLLVPALVAWLGMAAGTARAALGTIFTEGAPAGTVDGRYNILLLGGDSGAGREGLRPDSIQLASIDATTGRAVLFGFARETENIHFEPGSVMARLMPEGWACGDECLLNALYTWGRDHASQFPRGTRNPGLVATTEAVEALSGLDVQYYVLADLQGFSSLVDAVGGLDITVQRRTPIGGGSTPVIGYVEPGARHLDGYRALWYARSREGSTNYERMARQRCVVTALVRQLDPSTVLTNFGDIVAATRGVVRTDIPTSALSDLAEVALKTKQEKITSVNFVPPLIKPWDYDPRLVRRTVAEAIEASRGAPAASEPDQTAAEKTTEKATATAGTRKATAGTAGTRKATASPAPSTPAVMERPGSDPDANTTDLASVCAAG</sequence>
<evidence type="ECO:0000313" key="6">
    <source>
        <dbReference type="Proteomes" id="UP000515976"/>
    </source>
</evidence>
<feature type="transmembrane region" description="Helical" evidence="3">
    <location>
        <begin position="65"/>
        <end position="82"/>
    </location>
</feature>
<keyword evidence="6" id="KW-1185">Reference proteome</keyword>
<feature type="domain" description="Cell envelope-related transcriptional attenuator" evidence="4">
    <location>
        <begin position="248"/>
        <end position="371"/>
    </location>
</feature>
<evidence type="ECO:0000256" key="2">
    <source>
        <dbReference type="SAM" id="MobiDB-lite"/>
    </source>
</evidence>
<feature type="transmembrane region" description="Helical" evidence="3">
    <location>
        <begin position="134"/>
        <end position="154"/>
    </location>
</feature>
<proteinExistence type="inferred from homology"/>
<organism evidence="5 6">
    <name type="scientific">Phycicoccus endophyticus</name>
    <dbReference type="NCBI Taxonomy" id="1690220"/>
    <lineage>
        <taxon>Bacteria</taxon>
        <taxon>Bacillati</taxon>
        <taxon>Actinomycetota</taxon>
        <taxon>Actinomycetes</taxon>
        <taxon>Micrococcales</taxon>
        <taxon>Intrasporangiaceae</taxon>
        <taxon>Phycicoccus</taxon>
    </lineage>
</organism>
<dbReference type="EMBL" id="CP060712">
    <property type="protein sequence ID" value="QNN49990.1"/>
    <property type="molecule type" value="Genomic_DNA"/>
</dbReference>
<comment type="similarity">
    <text evidence="1">Belongs to the LytR/CpsA/Psr (LCP) family.</text>
</comment>
<dbReference type="Gene3D" id="3.40.630.190">
    <property type="entry name" value="LCP protein"/>
    <property type="match status" value="1"/>
</dbReference>
<evidence type="ECO:0000259" key="4">
    <source>
        <dbReference type="Pfam" id="PF03816"/>
    </source>
</evidence>
<feature type="transmembrane region" description="Helical" evidence="3">
    <location>
        <begin position="94"/>
        <end position="114"/>
    </location>
</feature>
<feature type="compositionally biased region" description="Low complexity" evidence="2">
    <location>
        <begin position="458"/>
        <end position="496"/>
    </location>
</feature>
<dbReference type="Proteomes" id="UP000515976">
    <property type="component" value="Chromosome"/>
</dbReference>
<protein>
    <submittedName>
        <fullName evidence="5">LCP family protein</fullName>
    </submittedName>
</protein>
<dbReference type="KEGG" id="pei:H9L10_02620"/>
<dbReference type="PANTHER" id="PTHR33392">
    <property type="entry name" value="POLYISOPRENYL-TEICHOIC ACID--PEPTIDOGLYCAN TEICHOIC ACID TRANSFERASE TAGU"/>
    <property type="match status" value="1"/>
</dbReference>
<keyword evidence="3" id="KW-0812">Transmembrane</keyword>